<reference evidence="2" key="1">
    <citation type="submission" date="2018-02" db="EMBL/GenBank/DDBJ databases">
        <authorList>
            <person name="Hausmann B."/>
        </authorList>
    </citation>
    <scope>NUCLEOTIDE SEQUENCE [LARGE SCALE GENOMIC DNA]</scope>
    <source>
        <strain evidence="2">Peat soil MAG SbA5</strain>
    </source>
</reference>
<evidence type="ECO:0000313" key="1">
    <source>
        <dbReference type="EMBL" id="SPE23597.1"/>
    </source>
</evidence>
<organism evidence="1 2">
    <name type="scientific">Candidatus Sulfuritelmatomonas gaucii</name>
    <dbReference type="NCBI Taxonomy" id="2043161"/>
    <lineage>
        <taxon>Bacteria</taxon>
        <taxon>Pseudomonadati</taxon>
        <taxon>Acidobacteriota</taxon>
        <taxon>Terriglobia</taxon>
        <taxon>Terriglobales</taxon>
        <taxon>Acidobacteriaceae</taxon>
        <taxon>Candidatus Sulfuritelmatomonas</taxon>
    </lineage>
</organism>
<evidence type="ECO:0008006" key="3">
    <source>
        <dbReference type="Google" id="ProtNLM"/>
    </source>
</evidence>
<dbReference type="AlphaFoldDB" id="A0A2N9LJZ9"/>
<protein>
    <recommendedName>
        <fullName evidence="3">SGNH domain-containing protein</fullName>
    </recommendedName>
</protein>
<sequence length="71" mass="7809">MTRTSGADVFDPRKSLCSSDLCITQINGVSIYLDNNHIAASQIGILEDNLRRVLDSQPAPPTSQDQQIQNH</sequence>
<evidence type="ECO:0000313" key="2">
    <source>
        <dbReference type="Proteomes" id="UP000239735"/>
    </source>
</evidence>
<proteinExistence type="predicted"/>
<name>A0A2N9LJZ9_9BACT</name>
<dbReference type="EMBL" id="OKRB01000098">
    <property type="protein sequence ID" value="SPE23597.1"/>
    <property type="molecule type" value="Genomic_DNA"/>
</dbReference>
<gene>
    <name evidence="1" type="ORF">SBA5_400008</name>
</gene>
<dbReference type="Proteomes" id="UP000239735">
    <property type="component" value="Unassembled WGS sequence"/>
</dbReference>
<accession>A0A2N9LJZ9</accession>